<keyword evidence="2 6" id="KW-0436">Ligase</keyword>
<dbReference type="GO" id="GO:0009435">
    <property type="term" value="P:NAD+ biosynthetic process"/>
    <property type="evidence" value="ECO:0007669"/>
    <property type="project" value="UniProtKB-UniPathway"/>
</dbReference>
<name>A0A0G0VAE2_9BACT</name>
<dbReference type="InterPro" id="IPR022310">
    <property type="entry name" value="NAD/GMP_synthase"/>
</dbReference>
<comment type="similarity">
    <text evidence="6">Belongs to the NAD synthetase family.</text>
</comment>
<evidence type="ECO:0000256" key="7">
    <source>
        <dbReference type="RuleBase" id="RU003812"/>
    </source>
</evidence>
<dbReference type="GO" id="GO:0004359">
    <property type="term" value="F:glutaminase activity"/>
    <property type="evidence" value="ECO:0007669"/>
    <property type="project" value="InterPro"/>
</dbReference>
<comment type="catalytic activity">
    <reaction evidence="7">
        <text>deamido-NAD(+) + NH4(+) + ATP = AMP + diphosphate + NAD(+) + H(+)</text>
        <dbReference type="Rhea" id="RHEA:21188"/>
        <dbReference type="ChEBI" id="CHEBI:15378"/>
        <dbReference type="ChEBI" id="CHEBI:28938"/>
        <dbReference type="ChEBI" id="CHEBI:30616"/>
        <dbReference type="ChEBI" id="CHEBI:33019"/>
        <dbReference type="ChEBI" id="CHEBI:57540"/>
        <dbReference type="ChEBI" id="CHEBI:58437"/>
        <dbReference type="ChEBI" id="CHEBI:456215"/>
        <dbReference type="EC" id="6.3.1.5"/>
    </reaction>
</comment>
<dbReference type="EC" id="6.3.1.5" evidence="7"/>
<sequence length="317" mass="35435">MKVVIPQAVVGHIGSWLRERLTVNGKILTAVVGLSGGIDSGLVALICKYHGIPLVCVNMPCHSSAWSMIRAKNLADEYGLKFMIVETTKAADLIRSQVEAGLDIEEDDISRNDLAGLYSTSRSPVLDFVAKTVRYRDDEDSSIVKGGMIVGTGNRDEDGIVRYFAKRGDGAVDLSPIADLHKSEVCQVFEWLATRLANMNGRMTIYPSARAILNAKPSADLWGGQEQYDEDELGCTYAEVEWVDEFVTDLIPSFFRRSSEQKENWIADWVRKGMVTEDQVDLIRKITAIEKSTRHKENSDIPVCRVHTAFMNEPWFE</sequence>
<keyword evidence="4 6" id="KW-0067">ATP-binding</keyword>
<dbReference type="Proteomes" id="UP000034746">
    <property type="component" value="Unassembled WGS sequence"/>
</dbReference>
<dbReference type="GO" id="GO:0005524">
    <property type="term" value="F:ATP binding"/>
    <property type="evidence" value="ECO:0007669"/>
    <property type="project" value="UniProtKB-KW"/>
</dbReference>
<evidence type="ECO:0000256" key="4">
    <source>
        <dbReference type="ARBA" id="ARBA00022840"/>
    </source>
</evidence>
<dbReference type="InterPro" id="IPR014729">
    <property type="entry name" value="Rossmann-like_a/b/a_fold"/>
</dbReference>
<dbReference type="PANTHER" id="PTHR23090:SF9">
    <property type="entry name" value="GLUTAMINE-DEPENDENT NAD(+) SYNTHETASE"/>
    <property type="match status" value="1"/>
</dbReference>
<dbReference type="EMBL" id="LCAU01000006">
    <property type="protein sequence ID" value="KKR97963.1"/>
    <property type="molecule type" value="Genomic_DNA"/>
</dbReference>
<dbReference type="Pfam" id="PF02540">
    <property type="entry name" value="NAD_synthase"/>
    <property type="match status" value="1"/>
</dbReference>
<proteinExistence type="inferred from homology"/>
<accession>A0A0G0VAE2</accession>
<reference evidence="9 10" key="1">
    <citation type="journal article" date="2015" name="Nature">
        <title>rRNA introns, odd ribosomes, and small enigmatic genomes across a large radiation of phyla.</title>
        <authorList>
            <person name="Brown C.T."/>
            <person name="Hug L.A."/>
            <person name="Thomas B.C."/>
            <person name="Sharon I."/>
            <person name="Castelle C.J."/>
            <person name="Singh A."/>
            <person name="Wilkins M.J."/>
            <person name="Williams K.H."/>
            <person name="Banfield J.F."/>
        </authorList>
    </citation>
    <scope>NUCLEOTIDE SEQUENCE [LARGE SCALE GENOMIC DNA]</scope>
</reference>
<dbReference type="NCBIfam" id="TIGR00552">
    <property type="entry name" value="nadE"/>
    <property type="match status" value="1"/>
</dbReference>
<dbReference type="UniPathway" id="UPA00253"/>
<evidence type="ECO:0000313" key="10">
    <source>
        <dbReference type="Proteomes" id="UP000034746"/>
    </source>
</evidence>
<evidence type="ECO:0000256" key="3">
    <source>
        <dbReference type="ARBA" id="ARBA00022741"/>
    </source>
</evidence>
<dbReference type="SUPFAM" id="SSF52402">
    <property type="entry name" value="Adenine nucleotide alpha hydrolases-like"/>
    <property type="match status" value="1"/>
</dbReference>
<dbReference type="CDD" id="cd00553">
    <property type="entry name" value="NAD_synthase"/>
    <property type="match status" value="1"/>
</dbReference>
<evidence type="ECO:0000313" key="9">
    <source>
        <dbReference type="EMBL" id="KKR97963.1"/>
    </source>
</evidence>
<gene>
    <name evidence="9" type="ORF">UU48_C0006G0003</name>
</gene>
<evidence type="ECO:0000259" key="8">
    <source>
        <dbReference type="Pfam" id="PF02540"/>
    </source>
</evidence>
<evidence type="ECO:0000256" key="6">
    <source>
        <dbReference type="RuleBase" id="RU003811"/>
    </source>
</evidence>
<evidence type="ECO:0000256" key="5">
    <source>
        <dbReference type="ARBA" id="ARBA00023027"/>
    </source>
</evidence>
<dbReference type="GO" id="GO:0003952">
    <property type="term" value="F:NAD+ synthase (glutamine-hydrolyzing) activity"/>
    <property type="evidence" value="ECO:0007669"/>
    <property type="project" value="InterPro"/>
</dbReference>
<comment type="pathway">
    <text evidence="1">Cofactor biosynthesis; NAD(+) biosynthesis.</text>
</comment>
<dbReference type="AlphaFoldDB" id="A0A0G0VAE2"/>
<organism evidence="9 10">
    <name type="scientific">Candidatus Uhrbacteria bacterium GW2011_GWF2_41_16</name>
    <dbReference type="NCBI Taxonomy" id="1618997"/>
    <lineage>
        <taxon>Bacteria</taxon>
        <taxon>Candidatus Uhriibacteriota</taxon>
    </lineage>
</organism>
<evidence type="ECO:0000256" key="2">
    <source>
        <dbReference type="ARBA" id="ARBA00022598"/>
    </source>
</evidence>
<feature type="domain" description="NAD/GMP synthase" evidence="8">
    <location>
        <begin position="13"/>
        <end position="241"/>
    </location>
</feature>
<evidence type="ECO:0000256" key="1">
    <source>
        <dbReference type="ARBA" id="ARBA00004790"/>
    </source>
</evidence>
<protein>
    <recommendedName>
        <fullName evidence="7">NH(3)-dependent NAD(+) synthetase</fullName>
        <ecNumber evidence="7">6.3.1.5</ecNumber>
    </recommendedName>
</protein>
<dbReference type="PANTHER" id="PTHR23090">
    <property type="entry name" value="NH 3 /GLUTAMINE-DEPENDENT NAD + SYNTHETASE"/>
    <property type="match status" value="1"/>
</dbReference>
<dbReference type="GO" id="GO:0008795">
    <property type="term" value="F:NAD+ synthase activity"/>
    <property type="evidence" value="ECO:0007669"/>
    <property type="project" value="UniProtKB-EC"/>
</dbReference>
<keyword evidence="3 6" id="KW-0547">Nucleotide-binding</keyword>
<dbReference type="Gene3D" id="3.40.50.620">
    <property type="entry name" value="HUPs"/>
    <property type="match status" value="1"/>
</dbReference>
<keyword evidence="5 6" id="KW-0520">NAD</keyword>
<dbReference type="InterPro" id="IPR003694">
    <property type="entry name" value="NAD_synthase"/>
</dbReference>
<comment type="caution">
    <text evidence="9">The sequence shown here is derived from an EMBL/GenBank/DDBJ whole genome shotgun (WGS) entry which is preliminary data.</text>
</comment>
<dbReference type="GO" id="GO:0005737">
    <property type="term" value="C:cytoplasm"/>
    <property type="evidence" value="ECO:0007669"/>
    <property type="project" value="InterPro"/>
</dbReference>